<dbReference type="Proteomes" id="UP000747542">
    <property type="component" value="Unassembled WGS sequence"/>
</dbReference>
<comment type="caution">
    <text evidence="1">The sequence shown here is derived from an EMBL/GenBank/DDBJ whole genome shotgun (WGS) entry which is preliminary data.</text>
</comment>
<dbReference type="AlphaFoldDB" id="A0A8J5MQL1"/>
<reference evidence="1" key="1">
    <citation type="journal article" date="2021" name="Sci. Adv.">
        <title>The American lobster genome reveals insights on longevity, neural, and immune adaptations.</title>
        <authorList>
            <person name="Polinski J.M."/>
            <person name="Zimin A.V."/>
            <person name="Clark K.F."/>
            <person name="Kohn A.B."/>
            <person name="Sadowski N."/>
            <person name="Timp W."/>
            <person name="Ptitsyn A."/>
            <person name="Khanna P."/>
            <person name="Romanova D.Y."/>
            <person name="Williams P."/>
            <person name="Greenwood S.J."/>
            <person name="Moroz L.L."/>
            <person name="Walt D.R."/>
            <person name="Bodnar A.G."/>
        </authorList>
    </citation>
    <scope>NUCLEOTIDE SEQUENCE</scope>
    <source>
        <strain evidence="1">GMGI-L3</strain>
    </source>
</reference>
<sequence>MDPVLLNCTSTNTQYRPLLSWVLNGRSAPSNYVIKYDRRSVGLRFLARPDLFQRGVIQATCITSLGAQHKRSSEVTLPNRDYLSAQEYYYNAGGTRGVRQCVVWWSALTSLLSLLYY</sequence>
<organism evidence="1 2">
    <name type="scientific">Homarus americanus</name>
    <name type="common">American lobster</name>
    <dbReference type="NCBI Taxonomy" id="6706"/>
    <lineage>
        <taxon>Eukaryota</taxon>
        <taxon>Metazoa</taxon>
        <taxon>Ecdysozoa</taxon>
        <taxon>Arthropoda</taxon>
        <taxon>Crustacea</taxon>
        <taxon>Multicrustacea</taxon>
        <taxon>Malacostraca</taxon>
        <taxon>Eumalacostraca</taxon>
        <taxon>Eucarida</taxon>
        <taxon>Decapoda</taxon>
        <taxon>Pleocyemata</taxon>
        <taxon>Astacidea</taxon>
        <taxon>Nephropoidea</taxon>
        <taxon>Nephropidae</taxon>
        <taxon>Homarus</taxon>
    </lineage>
</organism>
<name>A0A8J5MQL1_HOMAM</name>
<protein>
    <submittedName>
        <fullName evidence="1">Uncharacterized protein</fullName>
    </submittedName>
</protein>
<keyword evidence="2" id="KW-1185">Reference proteome</keyword>
<proteinExistence type="predicted"/>
<gene>
    <name evidence="1" type="ORF">Hamer_G012655</name>
</gene>
<accession>A0A8J5MQL1</accession>
<evidence type="ECO:0000313" key="2">
    <source>
        <dbReference type="Proteomes" id="UP000747542"/>
    </source>
</evidence>
<dbReference type="EMBL" id="JAHLQT010031643">
    <property type="protein sequence ID" value="KAG7160115.1"/>
    <property type="molecule type" value="Genomic_DNA"/>
</dbReference>
<evidence type="ECO:0000313" key="1">
    <source>
        <dbReference type="EMBL" id="KAG7160115.1"/>
    </source>
</evidence>